<organism evidence="1 2">
    <name type="scientific">Cylicostephanus goldi</name>
    <name type="common">Nematode worm</name>
    <dbReference type="NCBI Taxonomy" id="71465"/>
    <lineage>
        <taxon>Eukaryota</taxon>
        <taxon>Metazoa</taxon>
        <taxon>Ecdysozoa</taxon>
        <taxon>Nematoda</taxon>
        <taxon>Chromadorea</taxon>
        <taxon>Rhabditida</taxon>
        <taxon>Rhabditina</taxon>
        <taxon>Rhabditomorpha</taxon>
        <taxon>Strongyloidea</taxon>
        <taxon>Strongylidae</taxon>
        <taxon>Cylicostephanus</taxon>
    </lineage>
</organism>
<name>A0A3P6T799_CYLGO</name>
<evidence type="ECO:0000313" key="2">
    <source>
        <dbReference type="Proteomes" id="UP000271889"/>
    </source>
</evidence>
<accession>A0A3P6T799</accession>
<dbReference type="AlphaFoldDB" id="A0A3P6T799"/>
<gene>
    <name evidence="1" type="ORF">CGOC_LOCUS8201</name>
</gene>
<evidence type="ECO:0000313" key="1">
    <source>
        <dbReference type="EMBL" id="VDK83932.1"/>
    </source>
</evidence>
<protein>
    <submittedName>
        <fullName evidence="1">Uncharacterized protein</fullName>
    </submittedName>
</protein>
<keyword evidence="2" id="KW-1185">Reference proteome</keyword>
<dbReference type="Proteomes" id="UP000271889">
    <property type="component" value="Unassembled WGS sequence"/>
</dbReference>
<reference evidence="1 2" key="1">
    <citation type="submission" date="2018-11" db="EMBL/GenBank/DDBJ databases">
        <authorList>
            <consortium name="Pathogen Informatics"/>
        </authorList>
    </citation>
    <scope>NUCLEOTIDE SEQUENCE [LARGE SCALE GENOMIC DNA]</scope>
</reference>
<dbReference type="OrthoDB" id="10484006at2759"/>
<proteinExistence type="predicted"/>
<sequence>MMFAELAAERLRQETEFRLGNRQSADLNASMAAKTSGMESDRGYAIPRPQAQRSYGSFSLSPMNSPLANTNKYAMKVGNNYQMPTMPMRGLQQMTLPTTVIYST</sequence>
<dbReference type="EMBL" id="UYRV01029721">
    <property type="protein sequence ID" value="VDK83932.1"/>
    <property type="molecule type" value="Genomic_DNA"/>
</dbReference>